<name>A0A4Q0NUJ3_9FLAO</name>
<protein>
    <submittedName>
        <fullName evidence="3">Aryl-alcohol dehydrogenase-like predicted oxidoreductase</fullName>
    </submittedName>
</protein>
<evidence type="ECO:0000256" key="1">
    <source>
        <dbReference type="ARBA" id="ARBA00023002"/>
    </source>
</evidence>
<dbReference type="GO" id="GO:0016491">
    <property type="term" value="F:oxidoreductase activity"/>
    <property type="evidence" value="ECO:0007669"/>
    <property type="project" value="UniProtKB-KW"/>
</dbReference>
<keyword evidence="4" id="KW-1185">Reference proteome</keyword>
<dbReference type="Proteomes" id="UP000289821">
    <property type="component" value="Unassembled WGS sequence"/>
</dbReference>
<comment type="caution">
    <text evidence="3">The sequence shown here is derived from an EMBL/GenBank/DDBJ whole genome shotgun (WGS) entry which is preliminary data.</text>
</comment>
<accession>A0A4Q0NUJ3</accession>
<sequence>MELKQLGNSSLYVPPIVFGGNVFGWTADKKTSFYLLDALVERGLNFIDSANVYSYWAEGNEGGESEAILGEWMKERKNRDKVIVATKVGSPMGKGSPDLSNAYINEQIDLSLQRLQTDYIDLYFSHKYDDSTPQLETLKTFNSLINSGKVRELGASNFPLAVLREALQISEDENLPRYEVIQPEYNLLERSHFEGEYQRFCIENNLGVISYFTLASGFLTGKYTDTADASGKERERFIKKYFNDEGTAVLKALKTLSDKYNCSQAGVSIAWTMAQPGISAPIVSATKESQLKAFDEALKLNFDAEDLQILEKVSREKNTVGR</sequence>
<organism evidence="3 4">
    <name type="scientific">Leeuwenhoekiella aestuarii</name>
    <dbReference type="NCBI Taxonomy" id="2249426"/>
    <lineage>
        <taxon>Bacteria</taxon>
        <taxon>Pseudomonadati</taxon>
        <taxon>Bacteroidota</taxon>
        <taxon>Flavobacteriia</taxon>
        <taxon>Flavobacteriales</taxon>
        <taxon>Flavobacteriaceae</taxon>
        <taxon>Leeuwenhoekiella</taxon>
    </lineage>
</organism>
<gene>
    <name evidence="3" type="ORF">DSM04_103193</name>
</gene>
<dbReference type="RefSeq" id="WP_128760897.1">
    <property type="nucleotide sequence ID" value="NZ_QOVI01000003.1"/>
</dbReference>
<dbReference type="PANTHER" id="PTHR43364:SF6">
    <property type="entry name" value="OXIDOREDUCTASE-RELATED"/>
    <property type="match status" value="1"/>
</dbReference>
<dbReference type="PANTHER" id="PTHR43364">
    <property type="entry name" value="NADH-SPECIFIC METHYLGLYOXAL REDUCTASE-RELATED"/>
    <property type="match status" value="1"/>
</dbReference>
<dbReference type="Gene3D" id="3.20.20.100">
    <property type="entry name" value="NADP-dependent oxidoreductase domain"/>
    <property type="match status" value="1"/>
</dbReference>
<dbReference type="EMBL" id="QOVI01000003">
    <property type="protein sequence ID" value="RXG15305.1"/>
    <property type="molecule type" value="Genomic_DNA"/>
</dbReference>
<dbReference type="InterPro" id="IPR036812">
    <property type="entry name" value="NAD(P)_OxRdtase_dom_sf"/>
</dbReference>
<evidence type="ECO:0000313" key="3">
    <source>
        <dbReference type="EMBL" id="RXG15305.1"/>
    </source>
</evidence>
<dbReference type="CDD" id="cd19081">
    <property type="entry name" value="AKR_AKR9C1"/>
    <property type="match status" value="1"/>
</dbReference>
<dbReference type="GO" id="GO:0005829">
    <property type="term" value="C:cytosol"/>
    <property type="evidence" value="ECO:0007669"/>
    <property type="project" value="TreeGrafter"/>
</dbReference>
<evidence type="ECO:0000259" key="2">
    <source>
        <dbReference type="Pfam" id="PF00248"/>
    </source>
</evidence>
<reference evidence="3 4" key="1">
    <citation type="submission" date="2018-07" db="EMBL/GenBank/DDBJ databases">
        <title>Leeuwenhoekiella genomics.</title>
        <authorList>
            <person name="Tahon G."/>
            <person name="Willems A."/>
        </authorList>
    </citation>
    <scope>NUCLEOTIDE SEQUENCE [LARGE SCALE GENOMIC DNA]</scope>
    <source>
        <strain evidence="3 4">R-50232</strain>
    </source>
</reference>
<dbReference type="FunFam" id="3.20.20.100:FF:000004">
    <property type="entry name" value="Oxidoreductase, aldo/keto reductase"/>
    <property type="match status" value="1"/>
</dbReference>
<dbReference type="InterPro" id="IPR050523">
    <property type="entry name" value="AKR_Detox_Biosynth"/>
</dbReference>
<dbReference type="SUPFAM" id="SSF51430">
    <property type="entry name" value="NAD(P)-linked oxidoreductase"/>
    <property type="match status" value="1"/>
</dbReference>
<dbReference type="Pfam" id="PF00248">
    <property type="entry name" value="Aldo_ket_red"/>
    <property type="match status" value="1"/>
</dbReference>
<evidence type="ECO:0000313" key="4">
    <source>
        <dbReference type="Proteomes" id="UP000289821"/>
    </source>
</evidence>
<proteinExistence type="predicted"/>
<feature type="domain" description="NADP-dependent oxidoreductase" evidence="2">
    <location>
        <begin position="15"/>
        <end position="314"/>
    </location>
</feature>
<dbReference type="AlphaFoldDB" id="A0A4Q0NUJ3"/>
<dbReference type="InterPro" id="IPR023210">
    <property type="entry name" value="NADP_OxRdtase_dom"/>
</dbReference>
<keyword evidence="1" id="KW-0560">Oxidoreductase</keyword>